<reference evidence="2 3" key="1">
    <citation type="submission" date="2021-04" db="EMBL/GenBank/DDBJ databases">
        <title>Genome analysis of Polyangium sp.</title>
        <authorList>
            <person name="Li Y."/>
            <person name="Wang J."/>
        </authorList>
    </citation>
    <scope>NUCLEOTIDE SEQUENCE [LARGE SCALE GENOMIC DNA]</scope>
    <source>
        <strain evidence="2 3">SDU14</strain>
    </source>
</reference>
<feature type="transmembrane region" description="Helical" evidence="1">
    <location>
        <begin position="129"/>
        <end position="149"/>
    </location>
</feature>
<evidence type="ECO:0000313" key="3">
    <source>
        <dbReference type="Proteomes" id="UP001151081"/>
    </source>
</evidence>
<protein>
    <submittedName>
        <fullName evidence="2">DUF2878 family protein</fullName>
    </submittedName>
</protein>
<comment type="caution">
    <text evidence="2">The sequence shown here is derived from an EMBL/GenBank/DDBJ whole genome shotgun (WGS) entry which is preliminary data.</text>
</comment>
<evidence type="ECO:0000313" key="2">
    <source>
        <dbReference type="EMBL" id="MDC3988420.1"/>
    </source>
</evidence>
<keyword evidence="1" id="KW-0812">Transmembrane</keyword>
<proteinExistence type="predicted"/>
<accession>A0A9X3XFH3</accession>
<organism evidence="2 3">
    <name type="scientific">Polyangium jinanense</name>
    <dbReference type="NCBI Taxonomy" id="2829994"/>
    <lineage>
        <taxon>Bacteria</taxon>
        <taxon>Pseudomonadati</taxon>
        <taxon>Myxococcota</taxon>
        <taxon>Polyangia</taxon>
        <taxon>Polyangiales</taxon>
        <taxon>Polyangiaceae</taxon>
        <taxon>Polyangium</taxon>
    </lineage>
</organism>
<evidence type="ECO:0000256" key="1">
    <source>
        <dbReference type="SAM" id="Phobius"/>
    </source>
</evidence>
<name>A0A9X3XFH3_9BACT</name>
<gene>
    <name evidence="2" type="ORF">KEG57_48590</name>
</gene>
<feature type="transmembrane region" description="Helical" evidence="1">
    <location>
        <begin position="91"/>
        <end position="117"/>
    </location>
</feature>
<keyword evidence="1" id="KW-0472">Membrane</keyword>
<feature type="transmembrane region" description="Helical" evidence="1">
    <location>
        <begin position="54"/>
        <end position="71"/>
    </location>
</feature>
<dbReference type="Proteomes" id="UP001151081">
    <property type="component" value="Unassembled WGS sequence"/>
</dbReference>
<keyword evidence="3" id="KW-1185">Reference proteome</keyword>
<dbReference type="RefSeq" id="WP_272459795.1">
    <property type="nucleotide sequence ID" value="NZ_JAGTJJ010000072.1"/>
</dbReference>
<sequence length="194" mass="21181">MSPPARPLVARSPRELVLALVACTALLTVGDQFHVQFGVLSYSSDFRPFGQPWWVAPSFALAIFGFILAAWRPSAHVVEPTRRSIVLDGAWFFGSYAMTGILGAHIVPVTVLLTGAWLGRVLRRPDRRVVIAFSAVLGVLGTLGEIALHATGACAYEHRELVLVPLWLPALYLQGAPFALSVTRWLRGRPWPGC</sequence>
<dbReference type="EMBL" id="JAGTJJ010000072">
    <property type="protein sequence ID" value="MDC3988420.1"/>
    <property type="molecule type" value="Genomic_DNA"/>
</dbReference>
<keyword evidence="1" id="KW-1133">Transmembrane helix</keyword>
<dbReference type="AlphaFoldDB" id="A0A9X3XFH3"/>
<feature type="transmembrane region" description="Helical" evidence="1">
    <location>
        <begin position="161"/>
        <end position="180"/>
    </location>
</feature>